<dbReference type="InterPro" id="IPR011006">
    <property type="entry name" value="CheY-like_superfamily"/>
</dbReference>
<organism evidence="4 5">
    <name type="scientific">Pseudohaliea rubra DSM 19751</name>
    <dbReference type="NCBI Taxonomy" id="1265313"/>
    <lineage>
        <taxon>Bacteria</taxon>
        <taxon>Pseudomonadati</taxon>
        <taxon>Pseudomonadota</taxon>
        <taxon>Gammaproteobacteria</taxon>
        <taxon>Cellvibrionales</taxon>
        <taxon>Halieaceae</taxon>
        <taxon>Pseudohaliea</taxon>
    </lineage>
</organism>
<keyword evidence="5" id="KW-1185">Reference proteome</keyword>
<dbReference type="GO" id="GO:0000160">
    <property type="term" value="P:phosphorelay signal transduction system"/>
    <property type="evidence" value="ECO:0007669"/>
    <property type="project" value="InterPro"/>
</dbReference>
<comment type="caution">
    <text evidence="4">The sequence shown here is derived from an EMBL/GenBank/DDBJ whole genome shotgun (WGS) entry which is preliminary data.</text>
</comment>
<name>A0A095XU45_9GAMM</name>
<protein>
    <submittedName>
        <fullName evidence="4">Nitrogen regulation protein NtrX</fullName>
    </submittedName>
</protein>
<sequence length="128" mass="13600">MTAADTILVVDDNDSVRALLRGGLEQQGWRVLLSASGVGVPELIAEHDPSHGIAAVLLDIVMAEREGIETLMELKVTYPELPVVMISSFSDYLPMARTLGADAALEKPLDLREVAAVLAELVPAGPPD</sequence>
<dbReference type="SUPFAM" id="SSF52172">
    <property type="entry name" value="CheY-like"/>
    <property type="match status" value="1"/>
</dbReference>
<dbReference type="OrthoDB" id="9800897at2"/>
<dbReference type="SMART" id="SM00448">
    <property type="entry name" value="REC"/>
    <property type="match status" value="1"/>
</dbReference>
<feature type="domain" description="Response regulatory" evidence="3">
    <location>
        <begin position="6"/>
        <end position="122"/>
    </location>
</feature>
<dbReference type="RefSeq" id="WP_052094703.1">
    <property type="nucleotide sequence ID" value="NZ_KN234773.1"/>
</dbReference>
<dbReference type="PANTHER" id="PTHR44591">
    <property type="entry name" value="STRESS RESPONSE REGULATOR PROTEIN 1"/>
    <property type="match status" value="1"/>
</dbReference>
<dbReference type="InterPro" id="IPR050595">
    <property type="entry name" value="Bact_response_regulator"/>
</dbReference>
<evidence type="ECO:0000259" key="3">
    <source>
        <dbReference type="PROSITE" id="PS50110"/>
    </source>
</evidence>
<dbReference type="Proteomes" id="UP000029640">
    <property type="component" value="Unassembled WGS sequence"/>
</dbReference>
<keyword evidence="1 2" id="KW-0597">Phosphoprotein</keyword>
<feature type="modified residue" description="4-aspartylphosphate" evidence="2">
    <location>
        <position position="59"/>
    </location>
</feature>
<accession>A0A095XU45</accession>
<dbReference type="InterPro" id="IPR001789">
    <property type="entry name" value="Sig_transdc_resp-reg_receiver"/>
</dbReference>
<proteinExistence type="predicted"/>
<evidence type="ECO:0000313" key="4">
    <source>
        <dbReference type="EMBL" id="KGE03186.1"/>
    </source>
</evidence>
<dbReference type="Pfam" id="PF00072">
    <property type="entry name" value="Response_reg"/>
    <property type="match status" value="1"/>
</dbReference>
<dbReference type="AlphaFoldDB" id="A0A095XU45"/>
<evidence type="ECO:0000313" key="5">
    <source>
        <dbReference type="Proteomes" id="UP000029640"/>
    </source>
</evidence>
<evidence type="ECO:0000256" key="2">
    <source>
        <dbReference type="PROSITE-ProRule" id="PRU00169"/>
    </source>
</evidence>
<dbReference type="PROSITE" id="PS50110">
    <property type="entry name" value="RESPONSE_REGULATORY"/>
    <property type="match status" value="1"/>
</dbReference>
<dbReference type="EMBL" id="AUVB01000063">
    <property type="protein sequence ID" value="KGE03186.1"/>
    <property type="molecule type" value="Genomic_DNA"/>
</dbReference>
<gene>
    <name evidence="4" type="ORF">HRUBRA_02226</name>
</gene>
<dbReference type="HOGENOM" id="CLU_000445_69_8_6"/>
<dbReference type="PANTHER" id="PTHR44591:SF3">
    <property type="entry name" value="RESPONSE REGULATORY DOMAIN-CONTAINING PROTEIN"/>
    <property type="match status" value="1"/>
</dbReference>
<dbReference type="Gene3D" id="3.40.50.2300">
    <property type="match status" value="1"/>
</dbReference>
<reference evidence="4 5" key="1">
    <citation type="journal article" date="2014" name="Genome Announc.">
        <title>Genome Sequence of Gammaproteobacterial Pseudohaliea rubra Type Strain DSM 19751, Isolated from Coastal Seawater of the Mediterranean Sea.</title>
        <authorList>
            <person name="Spring S."/>
            <person name="Fiebig A."/>
            <person name="Riedel T."/>
            <person name="Goker M."/>
            <person name="Klenk H.P."/>
        </authorList>
    </citation>
    <scope>NUCLEOTIDE SEQUENCE [LARGE SCALE GENOMIC DNA]</scope>
    <source>
        <strain evidence="4 5">DSM 19751</strain>
    </source>
</reference>
<dbReference type="eggNOG" id="COG0745">
    <property type="taxonomic scope" value="Bacteria"/>
</dbReference>
<evidence type="ECO:0000256" key="1">
    <source>
        <dbReference type="ARBA" id="ARBA00022553"/>
    </source>
</evidence>
<dbReference type="STRING" id="1265313.HRUBRA_02226"/>